<keyword evidence="2" id="KW-1185">Reference proteome</keyword>
<name>A0ABQ0JZF5_9BACT</name>
<evidence type="ECO:0000313" key="2">
    <source>
        <dbReference type="Proteomes" id="UP000032309"/>
    </source>
</evidence>
<sequence>MVYIIFTDLDGTLLDHSTYSFEEAREATSLVKKKNIPIVICMSKTQAGIEVYRERMGNEDPFISENGGAIIIPKGYFTSVWDTEDRYTIIELGTTYHRIIDRWPGLKNLQVS</sequence>
<evidence type="ECO:0000313" key="1">
    <source>
        <dbReference type="EMBL" id="GAN34119.1"/>
    </source>
</evidence>
<dbReference type="InterPro" id="IPR036412">
    <property type="entry name" value="HAD-like_sf"/>
</dbReference>
<dbReference type="SUPFAM" id="SSF56784">
    <property type="entry name" value="HAD-like"/>
    <property type="match status" value="1"/>
</dbReference>
<dbReference type="EMBL" id="BAFN01000001">
    <property type="protein sequence ID" value="GAN34119.1"/>
    <property type="molecule type" value="Genomic_DNA"/>
</dbReference>
<protein>
    <submittedName>
        <fullName evidence="1">Mannosyl-3-phosphoglycerate phosphatase</fullName>
    </submittedName>
</protein>
<reference evidence="2" key="1">
    <citation type="journal article" date="2015" name="Genome Announc.">
        <title>Draft Genome Sequence of an Anaerobic Ammonium-Oxidizing Bacterium, "Candidatus Brocadia sinica".</title>
        <authorList>
            <person name="Oshiki M."/>
            <person name="Shinyako-Hata K."/>
            <person name="Satoh H."/>
            <person name="Okabe S."/>
        </authorList>
    </citation>
    <scope>NUCLEOTIDE SEQUENCE [LARGE SCALE GENOMIC DNA]</scope>
    <source>
        <strain evidence="2">JPN1</strain>
    </source>
</reference>
<organism evidence="1 2">
    <name type="scientific">Candidatus Brocadia sinica JPN1</name>
    <dbReference type="NCBI Taxonomy" id="1197129"/>
    <lineage>
        <taxon>Bacteria</taxon>
        <taxon>Pseudomonadati</taxon>
        <taxon>Planctomycetota</taxon>
        <taxon>Candidatus Brocadiia</taxon>
        <taxon>Candidatus Brocadiales</taxon>
        <taxon>Candidatus Brocadiaceae</taxon>
        <taxon>Candidatus Brocadia</taxon>
    </lineage>
</organism>
<accession>A0ABQ0JZF5</accession>
<dbReference type="Gene3D" id="3.40.50.1000">
    <property type="entry name" value="HAD superfamily/HAD-like"/>
    <property type="match status" value="1"/>
</dbReference>
<dbReference type="Pfam" id="PF08282">
    <property type="entry name" value="Hydrolase_3"/>
    <property type="match status" value="1"/>
</dbReference>
<comment type="caution">
    <text evidence="1">The sequence shown here is derived from an EMBL/GenBank/DDBJ whole genome shotgun (WGS) entry which is preliminary data.</text>
</comment>
<gene>
    <name evidence="1" type="ORF">BROSI_A2655</name>
</gene>
<dbReference type="Proteomes" id="UP000032309">
    <property type="component" value="Unassembled WGS sequence"/>
</dbReference>
<proteinExistence type="predicted"/>
<dbReference type="InterPro" id="IPR023214">
    <property type="entry name" value="HAD_sf"/>
</dbReference>
<dbReference type="RefSeq" id="WP_052564183.1">
    <property type="nucleotide sequence ID" value="NZ_BAFN01000001.1"/>
</dbReference>